<evidence type="ECO:0000256" key="6">
    <source>
        <dbReference type="PIRNR" id="PIRNR016305"/>
    </source>
</evidence>
<gene>
    <name evidence="8" type="ORF">ABB37_04911</name>
</gene>
<dbReference type="GO" id="GO:0032259">
    <property type="term" value="P:methylation"/>
    <property type="evidence" value="ECO:0007669"/>
    <property type="project" value="UniProtKB-KW"/>
</dbReference>
<accession>A0A0M9G0R0</accession>
<dbReference type="RefSeq" id="XP_015658253.1">
    <property type="nucleotide sequence ID" value="XM_015802737.1"/>
</dbReference>
<keyword evidence="9" id="KW-1185">Reference proteome</keyword>
<dbReference type="EMBL" id="LGTL01000009">
    <property type="protein sequence ID" value="KPA79816.1"/>
    <property type="molecule type" value="Genomic_DNA"/>
</dbReference>
<proteinExistence type="inferred from homology"/>
<dbReference type="RefSeq" id="XP_015658254.1">
    <property type="nucleotide sequence ID" value="XM_015802738.1"/>
</dbReference>
<dbReference type="Gene3D" id="3.40.50.150">
    <property type="entry name" value="Vaccinia Virus protein VP39"/>
    <property type="match status" value="1"/>
</dbReference>
<keyword evidence="5 6" id="KW-0949">S-adenosyl-L-methionine</keyword>
<evidence type="ECO:0000256" key="5">
    <source>
        <dbReference type="ARBA" id="ARBA00022691"/>
    </source>
</evidence>
<dbReference type="EMBL" id="LGTL01000009">
    <property type="protein sequence ID" value="KPA79815.1"/>
    <property type="molecule type" value="Genomic_DNA"/>
</dbReference>
<feature type="binding site" evidence="7">
    <location>
        <position position="159"/>
    </location>
    <ligand>
        <name>S-adenosyl-L-methionine</name>
        <dbReference type="ChEBI" id="CHEBI:59789"/>
    </ligand>
</feature>
<reference evidence="8 9" key="1">
    <citation type="submission" date="2015-07" db="EMBL/GenBank/DDBJ databases">
        <title>High-quality genome of monoxenous trypanosomatid Leptomonas pyrrhocoris.</title>
        <authorList>
            <person name="Flegontov P."/>
            <person name="Butenko A."/>
            <person name="Firsov S."/>
            <person name="Vlcek C."/>
            <person name="Logacheva M.D."/>
            <person name="Field M."/>
            <person name="Filatov D."/>
            <person name="Flegontova O."/>
            <person name="Gerasimov E."/>
            <person name="Jackson A.P."/>
            <person name="Kelly S."/>
            <person name="Opperdoes F."/>
            <person name="O'Reilly A."/>
            <person name="Votypka J."/>
            <person name="Yurchenko V."/>
            <person name="Lukes J."/>
        </authorList>
    </citation>
    <scope>NUCLEOTIDE SEQUENCE [LARGE SCALE GENOMIC DNA]</scope>
    <source>
        <strain evidence="8">H10</strain>
    </source>
</reference>
<feature type="binding site" evidence="7">
    <location>
        <position position="75"/>
    </location>
    <ligand>
        <name>S-adenosyl-L-methionine</name>
        <dbReference type="ChEBI" id="CHEBI:59789"/>
    </ligand>
</feature>
<dbReference type="SUPFAM" id="SSF53335">
    <property type="entry name" value="S-adenosyl-L-methionine-dependent methyltransferases"/>
    <property type="match status" value="1"/>
</dbReference>
<dbReference type="RefSeq" id="XP_015658255.1">
    <property type="nucleotide sequence ID" value="XM_015802739.1"/>
</dbReference>
<dbReference type="InterPro" id="IPR016651">
    <property type="entry name" value="LCMT1"/>
</dbReference>
<name>A0A0M9G0R0_LEPPY</name>
<protein>
    <recommendedName>
        <fullName evidence="6">Leucine carboxyl methyltransferase 1</fullName>
        <ecNumber evidence="6">2.1.1.233</ecNumber>
    </recommendedName>
</protein>
<dbReference type="InterPro" id="IPR007213">
    <property type="entry name" value="Ppm1/Ppm2/Tcmp"/>
</dbReference>
<comment type="similarity">
    <text evidence="2 6">Belongs to the methyltransferase superfamily. LCMT family.</text>
</comment>
<keyword evidence="3 6" id="KW-0489">Methyltransferase</keyword>
<dbReference type="Pfam" id="PF04072">
    <property type="entry name" value="LCM"/>
    <property type="match status" value="1"/>
</dbReference>
<evidence type="ECO:0000256" key="4">
    <source>
        <dbReference type="ARBA" id="ARBA00022679"/>
    </source>
</evidence>
<dbReference type="PIRSF" id="PIRSF016305">
    <property type="entry name" value="LCM_mtfrase"/>
    <property type="match status" value="1"/>
</dbReference>
<dbReference type="PANTHER" id="PTHR13600:SF21">
    <property type="entry name" value="LEUCINE CARBOXYL METHYLTRANSFERASE 1"/>
    <property type="match status" value="1"/>
</dbReference>
<sequence>MALQRTAHDACSRKIHCVRKHYLDDPFVTFFAKDETIVNSPLMNRGTWLRAMAIENCVKGFAAAAGQPVQVINFGAGMDTLFFRLKQANPDFPVRKFVELDFADLVAEKERIIRRHAELSSLVQSEYVIASCNLYDAKGVAEVLKQHLQSGIPTIMLAEMVFVYIEGSVTTELLKTVMSDVIGLDTNTMLVTYDAIEPFDRFGKVMVENLQQFGAEFKGIADFPTTEAHAQRCRDLGFKTVTAVTMKSLYLSVPRKLQIGLNKLEMIDDWEEWNLVHEHYGFVVASTEDAPLPKLF</sequence>
<dbReference type="VEuPathDB" id="TriTrypDB:LpyrH10_09_0110"/>
<dbReference type="InterPro" id="IPR029063">
    <property type="entry name" value="SAM-dependent_MTases_sf"/>
</dbReference>
<dbReference type="EMBL" id="LGTL01000009">
    <property type="protein sequence ID" value="KPA79814.1"/>
    <property type="molecule type" value="Genomic_DNA"/>
</dbReference>
<evidence type="ECO:0000313" key="8">
    <source>
        <dbReference type="EMBL" id="KPA79816.1"/>
    </source>
</evidence>
<dbReference type="GO" id="GO:0018423">
    <property type="term" value="F:protein C-terminal leucine carboxyl O-methyltransferase activity"/>
    <property type="evidence" value="ECO:0007669"/>
    <property type="project" value="UniProtKB-EC"/>
</dbReference>
<comment type="function">
    <text evidence="6">Methylates the carboxyl group of the C-terminal leucine residue of protein phosphatase 2A catalytic subunits to form alpha-leucine ester residues.</text>
</comment>
<evidence type="ECO:0000256" key="2">
    <source>
        <dbReference type="ARBA" id="ARBA00010703"/>
    </source>
</evidence>
<dbReference type="OrthoDB" id="203237at2759"/>
<dbReference type="OMA" id="IIYEPIR"/>
<evidence type="ECO:0000313" key="9">
    <source>
        <dbReference type="Proteomes" id="UP000037923"/>
    </source>
</evidence>
<evidence type="ECO:0000256" key="7">
    <source>
        <dbReference type="PIRSR" id="PIRSR016305-1"/>
    </source>
</evidence>
<dbReference type="GeneID" id="26905202"/>
<comment type="caution">
    <text evidence="8">The sequence shown here is derived from an EMBL/GenBank/DDBJ whole genome shotgun (WGS) entry which is preliminary data.</text>
</comment>
<dbReference type="AlphaFoldDB" id="A0A0M9G0R0"/>
<feature type="binding site" evidence="7">
    <location>
        <position position="50"/>
    </location>
    <ligand>
        <name>S-adenosyl-L-methionine</name>
        <dbReference type="ChEBI" id="CHEBI:59789"/>
    </ligand>
</feature>
<organism evidence="8 9">
    <name type="scientific">Leptomonas pyrrhocoris</name>
    <name type="common">Firebug parasite</name>
    <dbReference type="NCBI Taxonomy" id="157538"/>
    <lineage>
        <taxon>Eukaryota</taxon>
        <taxon>Discoba</taxon>
        <taxon>Euglenozoa</taxon>
        <taxon>Kinetoplastea</taxon>
        <taxon>Metakinetoplastina</taxon>
        <taxon>Trypanosomatida</taxon>
        <taxon>Trypanosomatidae</taxon>
        <taxon>Leishmaniinae</taxon>
        <taxon>Leptomonas</taxon>
    </lineage>
</organism>
<dbReference type="PANTHER" id="PTHR13600">
    <property type="entry name" value="LEUCINE CARBOXYL METHYLTRANSFERASE"/>
    <property type="match status" value="1"/>
</dbReference>
<dbReference type="Proteomes" id="UP000037923">
    <property type="component" value="Unassembled WGS sequence"/>
</dbReference>
<evidence type="ECO:0000256" key="3">
    <source>
        <dbReference type="ARBA" id="ARBA00022603"/>
    </source>
</evidence>
<dbReference type="EC" id="2.1.1.233" evidence="6"/>
<comment type="catalytic activity">
    <reaction evidence="1 6">
        <text>[phosphatase 2A protein]-C-terminal L-leucine + S-adenosyl-L-methionine = [phosphatase 2A protein]-C-terminal L-leucine methyl ester + S-adenosyl-L-homocysteine</text>
        <dbReference type="Rhea" id="RHEA:48544"/>
        <dbReference type="Rhea" id="RHEA-COMP:12134"/>
        <dbReference type="Rhea" id="RHEA-COMP:12135"/>
        <dbReference type="ChEBI" id="CHEBI:57856"/>
        <dbReference type="ChEBI" id="CHEBI:59789"/>
        <dbReference type="ChEBI" id="CHEBI:90516"/>
        <dbReference type="ChEBI" id="CHEBI:90517"/>
        <dbReference type="EC" id="2.1.1.233"/>
    </reaction>
</comment>
<keyword evidence="4 6" id="KW-0808">Transferase</keyword>
<evidence type="ECO:0000256" key="1">
    <source>
        <dbReference type="ARBA" id="ARBA00000724"/>
    </source>
</evidence>
<feature type="binding site" evidence="7">
    <location>
        <begin position="133"/>
        <end position="134"/>
    </location>
    <ligand>
        <name>S-adenosyl-L-methionine</name>
        <dbReference type="ChEBI" id="CHEBI:59789"/>
    </ligand>
</feature>